<keyword evidence="11" id="KW-1185">Reference proteome</keyword>
<accession>A0A9D3YNP9</accession>
<dbReference type="AlphaFoldDB" id="A0A9D3YNP9"/>
<evidence type="ECO:0000256" key="3">
    <source>
        <dbReference type="ARBA" id="ARBA00022692"/>
    </source>
</evidence>
<feature type="compositionally biased region" description="Basic residues" evidence="7">
    <location>
        <begin position="183"/>
        <end position="197"/>
    </location>
</feature>
<comment type="similarity">
    <text evidence="2">Belongs to the cation diffusion facilitator (CDF) transporter (TC 2.A.4) family. SLC30A subfamily.</text>
</comment>
<feature type="domain" description="Cation efflux protein transmembrane" evidence="9">
    <location>
        <begin position="42"/>
        <end position="306"/>
    </location>
</feature>
<feature type="region of interest" description="Disordered" evidence="7">
    <location>
        <begin position="181"/>
        <end position="205"/>
    </location>
</feature>
<proteinExistence type="inferred from homology"/>
<keyword evidence="4" id="KW-0862">Zinc</keyword>
<sequence>MNRIQLLSSNLEVGEDASSDNGWHCHDGTIKNPLDKTARNQLIAVSILCILFMIGETIGGILSNSLALFTDVLHLGSDLFSFLISLFAMYWARKPATKNMSFGYHRAEVLGALVSVFFIWSVTGVLVYVAVERIQHKHYMDVKANEMLITAVLGVIFNVVMGVVLHSEICCKSRGGHSGFGHGHSHGGSHSHHSHGHAHSENSSTGYLPLAEESDPCLGSQDEEIAIETEPEPKKSHPKNINVRAAFIHVIGDIIQSLGVLLAAIIIKLKPEDQYKLADPICTFLFSILVLLTTVNVLRDTVRIIMEGVPRDTNYFDIKTNLYKIKDVKAVHGLTVWCLTLEKNALAVHLSV</sequence>
<dbReference type="InterPro" id="IPR027469">
    <property type="entry name" value="Cation_efflux_TMD_sf"/>
</dbReference>
<evidence type="ECO:0000256" key="5">
    <source>
        <dbReference type="ARBA" id="ARBA00022989"/>
    </source>
</evidence>
<organism evidence="10 11">
    <name type="scientific">Dreissena polymorpha</name>
    <name type="common">Zebra mussel</name>
    <name type="synonym">Mytilus polymorpha</name>
    <dbReference type="NCBI Taxonomy" id="45954"/>
    <lineage>
        <taxon>Eukaryota</taxon>
        <taxon>Metazoa</taxon>
        <taxon>Spiralia</taxon>
        <taxon>Lophotrochozoa</taxon>
        <taxon>Mollusca</taxon>
        <taxon>Bivalvia</taxon>
        <taxon>Autobranchia</taxon>
        <taxon>Heteroconchia</taxon>
        <taxon>Euheterodonta</taxon>
        <taxon>Imparidentia</taxon>
        <taxon>Neoheterodontei</taxon>
        <taxon>Myida</taxon>
        <taxon>Dreissenoidea</taxon>
        <taxon>Dreissenidae</taxon>
        <taxon>Dreissena</taxon>
    </lineage>
</organism>
<keyword evidence="3 8" id="KW-0812">Transmembrane</keyword>
<evidence type="ECO:0000256" key="6">
    <source>
        <dbReference type="ARBA" id="ARBA00023136"/>
    </source>
</evidence>
<keyword evidence="4" id="KW-0406">Ion transport</keyword>
<comment type="caution">
    <text evidence="10">The sequence shown here is derived from an EMBL/GenBank/DDBJ whole genome shotgun (WGS) entry which is preliminary data.</text>
</comment>
<evidence type="ECO:0000259" key="9">
    <source>
        <dbReference type="Pfam" id="PF01545"/>
    </source>
</evidence>
<reference evidence="10" key="2">
    <citation type="submission" date="2020-11" db="EMBL/GenBank/DDBJ databases">
        <authorList>
            <person name="McCartney M.A."/>
            <person name="Auch B."/>
            <person name="Kono T."/>
            <person name="Mallez S."/>
            <person name="Becker A."/>
            <person name="Gohl D.M."/>
            <person name="Silverstein K.A.T."/>
            <person name="Koren S."/>
            <person name="Bechman K.B."/>
            <person name="Herman A."/>
            <person name="Abrahante J.E."/>
            <person name="Garbe J."/>
        </authorList>
    </citation>
    <scope>NUCLEOTIDE SEQUENCE</scope>
    <source>
        <strain evidence="10">Duluth1</strain>
        <tissue evidence="10">Whole animal</tissue>
    </source>
</reference>
<dbReference type="InterPro" id="IPR058533">
    <property type="entry name" value="Cation_efflux_TM"/>
</dbReference>
<feature type="transmembrane region" description="Helical" evidence="8">
    <location>
        <begin position="42"/>
        <end position="62"/>
    </location>
</feature>
<dbReference type="Pfam" id="PF01545">
    <property type="entry name" value="Cation_efflux"/>
    <property type="match status" value="1"/>
</dbReference>
<keyword evidence="5 8" id="KW-1133">Transmembrane helix</keyword>
<dbReference type="InterPro" id="IPR002524">
    <property type="entry name" value="Cation_efflux"/>
</dbReference>
<evidence type="ECO:0000256" key="4">
    <source>
        <dbReference type="ARBA" id="ARBA00022906"/>
    </source>
</evidence>
<feature type="transmembrane region" description="Helical" evidence="8">
    <location>
        <begin position="109"/>
        <end position="131"/>
    </location>
</feature>
<dbReference type="PANTHER" id="PTHR11562">
    <property type="entry name" value="CATION EFFLUX PROTEIN/ ZINC TRANSPORTER"/>
    <property type="match status" value="1"/>
</dbReference>
<feature type="transmembrane region" description="Helical" evidence="8">
    <location>
        <begin position="278"/>
        <end position="298"/>
    </location>
</feature>
<dbReference type="GO" id="GO:0010043">
    <property type="term" value="P:response to zinc ion"/>
    <property type="evidence" value="ECO:0007669"/>
    <property type="project" value="TreeGrafter"/>
</dbReference>
<keyword evidence="6 8" id="KW-0472">Membrane</keyword>
<evidence type="ECO:0000313" key="10">
    <source>
        <dbReference type="EMBL" id="KAH3702155.1"/>
    </source>
</evidence>
<dbReference type="GO" id="GO:0005886">
    <property type="term" value="C:plasma membrane"/>
    <property type="evidence" value="ECO:0007669"/>
    <property type="project" value="TreeGrafter"/>
</dbReference>
<feature type="transmembrane region" description="Helical" evidence="8">
    <location>
        <begin position="68"/>
        <end position="88"/>
    </location>
</feature>
<dbReference type="Gene3D" id="1.20.1510.10">
    <property type="entry name" value="Cation efflux protein transmembrane domain"/>
    <property type="match status" value="1"/>
</dbReference>
<feature type="transmembrane region" description="Helical" evidence="8">
    <location>
        <begin position="147"/>
        <end position="165"/>
    </location>
</feature>
<evidence type="ECO:0000256" key="8">
    <source>
        <dbReference type="SAM" id="Phobius"/>
    </source>
</evidence>
<name>A0A9D3YNP9_DREPO</name>
<keyword evidence="4" id="KW-0864">Zinc transport</keyword>
<evidence type="ECO:0000313" key="11">
    <source>
        <dbReference type="Proteomes" id="UP000828390"/>
    </source>
</evidence>
<feature type="non-terminal residue" evidence="10">
    <location>
        <position position="1"/>
    </location>
</feature>
<comment type="subcellular location">
    <subcellularLocation>
        <location evidence="1">Membrane</location>
        <topology evidence="1">Multi-pass membrane protein</topology>
    </subcellularLocation>
</comment>
<dbReference type="NCBIfam" id="TIGR01297">
    <property type="entry name" value="CDF"/>
    <property type="match status" value="1"/>
</dbReference>
<protein>
    <recommendedName>
        <fullName evidence="9">Cation efflux protein transmembrane domain-containing protein</fullName>
    </recommendedName>
</protein>
<dbReference type="PANTHER" id="PTHR11562:SF84">
    <property type="entry name" value="LD05335P"/>
    <property type="match status" value="1"/>
</dbReference>
<feature type="transmembrane region" description="Helical" evidence="8">
    <location>
        <begin position="245"/>
        <end position="266"/>
    </location>
</feature>
<keyword evidence="4" id="KW-0813">Transport</keyword>
<dbReference type="SUPFAM" id="SSF161111">
    <property type="entry name" value="Cation efflux protein transmembrane domain-like"/>
    <property type="match status" value="1"/>
</dbReference>
<dbReference type="Proteomes" id="UP000828390">
    <property type="component" value="Unassembled WGS sequence"/>
</dbReference>
<dbReference type="GO" id="GO:0005385">
    <property type="term" value="F:zinc ion transmembrane transporter activity"/>
    <property type="evidence" value="ECO:0007669"/>
    <property type="project" value="TreeGrafter"/>
</dbReference>
<reference evidence="10" key="1">
    <citation type="journal article" date="2019" name="bioRxiv">
        <title>The Genome of the Zebra Mussel, Dreissena polymorpha: A Resource for Invasive Species Research.</title>
        <authorList>
            <person name="McCartney M.A."/>
            <person name="Auch B."/>
            <person name="Kono T."/>
            <person name="Mallez S."/>
            <person name="Zhang Y."/>
            <person name="Obille A."/>
            <person name="Becker A."/>
            <person name="Abrahante J.E."/>
            <person name="Garbe J."/>
            <person name="Badalamenti J.P."/>
            <person name="Herman A."/>
            <person name="Mangelson H."/>
            <person name="Liachko I."/>
            <person name="Sullivan S."/>
            <person name="Sone E.D."/>
            <person name="Koren S."/>
            <person name="Silverstein K.A.T."/>
            <person name="Beckman K.B."/>
            <person name="Gohl D.M."/>
        </authorList>
    </citation>
    <scope>NUCLEOTIDE SEQUENCE</scope>
    <source>
        <strain evidence="10">Duluth1</strain>
        <tissue evidence="10">Whole animal</tissue>
    </source>
</reference>
<gene>
    <name evidence="10" type="ORF">DPMN_077160</name>
</gene>
<evidence type="ECO:0000256" key="7">
    <source>
        <dbReference type="SAM" id="MobiDB-lite"/>
    </source>
</evidence>
<dbReference type="EMBL" id="JAIWYP010000015">
    <property type="protein sequence ID" value="KAH3702155.1"/>
    <property type="molecule type" value="Genomic_DNA"/>
</dbReference>
<evidence type="ECO:0000256" key="2">
    <source>
        <dbReference type="ARBA" id="ARBA00008873"/>
    </source>
</evidence>
<dbReference type="InterPro" id="IPR050681">
    <property type="entry name" value="CDF/SLC30A"/>
</dbReference>
<evidence type="ECO:0000256" key="1">
    <source>
        <dbReference type="ARBA" id="ARBA00004141"/>
    </source>
</evidence>